<evidence type="ECO:0000256" key="1">
    <source>
        <dbReference type="PROSITE-ProRule" id="PRU00339"/>
    </source>
</evidence>
<keyword evidence="1" id="KW-0802">TPR repeat</keyword>
<organism evidence="3">
    <name type="scientific">Noctiluca scintillans</name>
    <name type="common">Sea sparkle</name>
    <name type="synonym">Red tide dinoflagellate</name>
    <dbReference type="NCBI Taxonomy" id="2966"/>
    <lineage>
        <taxon>Eukaryota</taxon>
        <taxon>Sar</taxon>
        <taxon>Alveolata</taxon>
        <taxon>Dinophyceae</taxon>
        <taxon>Noctilucales</taxon>
        <taxon>Noctilucaceae</taxon>
        <taxon>Noctiluca</taxon>
    </lineage>
</organism>
<dbReference type="InterPro" id="IPR019734">
    <property type="entry name" value="TPR_rpt"/>
</dbReference>
<dbReference type="Gene3D" id="1.25.40.10">
    <property type="entry name" value="Tetratricopeptide repeat domain"/>
    <property type="match status" value="2"/>
</dbReference>
<dbReference type="PROSITE" id="PS50005">
    <property type="entry name" value="TPR"/>
    <property type="match status" value="2"/>
</dbReference>
<dbReference type="InterPro" id="IPR011990">
    <property type="entry name" value="TPR-like_helical_dom_sf"/>
</dbReference>
<dbReference type="AlphaFoldDB" id="A0A7S1FG32"/>
<dbReference type="SMART" id="SM00028">
    <property type="entry name" value="TPR"/>
    <property type="match status" value="5"/>
</dbReference>
<feature type="repeat" description="TPR" evidence="1">
    <location>
        <begin position="149"/>
        <end position="182"/>
    </location>
</feature>
<feature type="repeat" description="TPR" evidence="1">
    <location>
        <begin position="437"/>
        <end position="470"/>
    </location>
</feature>
<protein>
    <submittedName>
        <fullName evidence="3">Uncharacterized protein</fullName>
    </submittedName>
</protein>
<dbReference type="SUPFAM" id="SSF48452">
    <property type="entry name" value="TPR-like"/>
    <property type="match status" value="2"/>
</dbReference>
<evidence type="ECO:0000256" key="2">
    <source>
        <dbReference type="SAM" id="MobiDB-lite"/>
    </source>
</evidence>
<feature type="compositionally biased region" description="Basic and acidic residues" evidence="2">
    <location>
        <begin position="56"/>
        <end position="74"/>
    </location>
</feature>
<proteinExistence type="predicted"/>
<accession>A0A7S1FG32</accession>
<dbReference type="InterPro" id="IPR050754">
    <property type="entry name" value="FKBP4/5/8-like"/>
</dbReference>
<reference evidence="3" key="1">
    <citation type="submission" date="2021-01" db="EMBL/GenBank/DDBJ databases">
        <authorList>
            <person name="Corre E."/>
            <person name="Pelletier E."/>
            <person name="Niang G."/>
            <person name="Scheremetjew M."/>
            <person name="Finn R."/>
            <person name="Kale V."/>
            <person name="Holt S."/>
            <person name="Cochrane G."/>
            <person name="Meng A."/>
            <person name="Brown T."/>
            <person name="Cohen L."/>
        </authorList>
    </citation>
    <scope>NUCLEOTIDE SEQUENCE</scope>
</reference>
<gene>
    <name evidence="3" type="ORF">NSCI0253_LOCUS40737</name>
</gene>
<evidence type="ECO:0000313" key="3">
    <source>
        <dbReference type="EMBL" id="CAD8866382.1"/>
    </source>
</evidence>
<sequence>MSPVENEPSASEEESRAALNVTSGDDLAPDIDPSLQKEGTRMTAEQEWRNFPIPSDPEKRLEAAQKQKDEGNDKFKQQQFAEARVCYERAVRLTETPRAADGAVEEQIKAIRLPVLCNLALCCLRVEPKEAFRALEACEEVLSVEPDHAKATYRKGKALVELNELREAEYELTRACKLTPKDATVRKDLEQLRQRMKDIKAKEKATYDGLFNRSPGFASDARQAKADDVKQTDDDLHDICFHKGQDNPFESVDNPQEQARACQASGNLEDAVMAWEAAVVRAESAGEWANHSAYCLEFGVLLMDLNIDRLALRCFNVILEEGSSRPPSPPNVRRHALLLKAICSLNESTGDPLAEVSSILEQWWLEVSPAPPGVEEPSIDTRLERCLGESNTSADFAVALGVIRVLQGHNSAPNYFISALTAPEDDGSFFGDVCRRATKWNMLGAVLANRGKPDAAIVAYQQALCLQPHYPRALVNEGISHAARKLSSQAAASFVAALAVSTPWSAQPIWPLLEDVAKDVDGELEPLVKEKNISRLQELVGPIARGSPYPICEVLAEMGFA</sequence>
<feature type="compositionally biased region" description="Basic and acidic residues" evidence="2">
    <location>
        <begin position="38"/>
        <end position="48"/>
    </location>
</feature>
<name>A0A7S1FG32_NOCSC</name>
<dbReference type="EMBL" id="HBFQ01057365">
    <property type="protein sequence ID" value="CAD8866382.1"/>
    <property type="molecule type" value="Transcribed_RNA"/>
</dbReference>
<feature type="region of interest" description="Disordered" evidence="2">
    <location>
        <begin position="1"/>
        <end position="74"/>
    </location>
</feature>
<dbReference type="Pfam" id="PF13432">
    <property type="entry name" value="TPR_16"/>
    <property type="match status" value="2"/>
</dbReference>
<dbReference type="PANTHER" id="PTHR46512">
    <property type="entry name" value="PEPTIDYLPROLYL ISOMERASE"/>
    <property type="match status" value="1"/>
</dbReference>